<sequence>MAILPESSPRRLLLVSCPRTASNLLLKIINLKEQSNVLANEQGGYFFFPAFTEGTKRGRLAKRADEWTTEDRTEVQSAFQQCLNTLEDWSDRAIKEDKILFAKEHSFWFWNPTSLTANKSSNGTADAQKYEPLFRLQFPNSYGPCNTFSSTNETVLPDEYLRTWRLAFLIRHPALMCPSLYRAMQKLVAFGVLKKEELPGVMKTNMSLHWPRMLYDWAVEQGIPGAEPLILDAHDVIHNPQAVVQFCEKAGLDPSKMIFEWKSKEIPTHQSATSQNGSDQNVTGMDESTKKAAASVMLSSLIDSSGVLKDKAPVTVDIAVESAKWKEEFGEEGGRLVEDGVLAAMSDYKYLKERRVRVESA</sequence>
<gene>
    <name evidence="1" type="ORF">FE257_000642</name>
</gene>
<dbReference type="AlphaFoldDB" id="A0AAD4GQ69"/>
<dbReference type="PANTHER" id="PTHR48419:SF1">
    <property type="entry name" value="SULFOTRANSFERASE DOMAIN-CONTAINING PROTEIN"/>
    <property type="match status" value="1"/>
</dbReference>
<accession>A0AAD4GQ69</accession>
<keyword evidence="2" id="KW-1185">Reference proteome</keyword>
<dbReference type="PANTHER" id="PTHR48419">
    <property type="entry name" value="SULFOTRANSFERASE DOMAIN-CONTAINING PROTEIN"/>
    <property type="match status" value="1"/>
</dbReference>
<dbReference type="InterPro" id="IPR027417">
    <property type="entry name" value="P-loop_NTPase"/>
</dbReference>
<dbReference type="Gene3D" id="3.40.50.300">
    <property type="entry name" value="P-loop containing nucleotide triphosphate hydrolases"/>
    <property type="match status" value="1"/>
</dbReference>
<dbReference type="Proteomes" id="UP001194746">
    <property type="component" value="Unassembled WGS sequence"/>
</dbReference>
<dbReference type="InterPro" id="IPR053226">
    <property type="entry name" value="Pyrrolopyrazine_biosynth_F"/>
</dbReference>
<organism evidence="1 2">
    <name type="scientific">Aspergillus nanangensis</name>
    <dbReference type="NCBI Taxonomy" id="2582783"/>
    <lineage>
        <taxon>Eukaryota</taxon>
        <taxon>Fungi</taxon>
        <taxon>Dikarya</taxon>
        <taxon>Ascomycota</taxon>
        <taxon>Pezizomycotina</taxon>
        <taxon>Eurotiomycetes</taxon>
        <taxon>Eurotiomycetidae</taxon>
        <taxon>Eurotiales</taxon>
        <taxon>Aspergillaceae</taxon>
        <taxon>Aspergillus</taxon>
        <taxon>Aspergillus subgen. Circumdati</taxon>
    </lineage>
</organism>
<name>A0AAD4GQ69_ASPNN</name>
<evidence type="ECO:0000313" key="1">
    <source>
        <dbReference type="EMBL" id="KAF9885191.1"/>
    </source>
</evidence>
<comment type="caution">
    <text evidence="1">The sequence shown here is derived from an EMBL/GenBank/DDBJ whole genome shotgun (WGS) entry which is preliminary data.</text>
</comment>
<evidence type="ECO:0000313" key="2">
    <source>
        <dbReference type="Proteomes" id="UP001194746"/>
    </source>
</evidence>
<protein>
    <submittedName>
        <fullName evidence="1">Uncharacterized protein</fullName>
    </submittedName>
</protein>
<dbReference type="SUPFAM" id="SSF52540">
    <property type="entry name" value="P-loop containing nucleoside triphosphate hydrolases"/>
    <property type="match status" value="1"/>
</dbReference>
<reference evidence="1" key="1">
    <citation type="journal article" date="2019" name="Beilstein J. Org. Chem.">
        <title>Nanangenines: drimane sesquiterpenoids as the dominant metabolite cohort of a novel Australian fungus, Aspergillus nanangensis.</title>
        <authorList>
            <person name="Lacey H.J."/>
            <person name="Gilchrist C.L.M."/>
            <person name="Crombie A."/>
            <person name="Kalaitzis J.A."/>
            <person name="Vuong D."/>
            <person name="Rutledge P.J."/>
            <person name="Turner P."/>
            <person name="Pitt J.I."/>
            <person name="Lacey E."/>
            <person name="Chooi Y.H."/>
            <person name="Piggott A.M."/>
        </authorList>
    </citation>
    <scope>NUCLEOTIDE SEQUENCE</scope>
    <source>
        <strain evidence="1">MST-FP2251</strain>
    </source>
</reference>
<dbReference type="EMBL" id="VCAU01000101">
    <property type="protein sequence ID" value="KAF9885191.1"/>
    <property type="molecule type" value="Genomic_DNA"/>
</dbReference>
<proteinExistence type="predicted"/>
<reference evidence="1" key="2">
    <citation type="submission" date="2020-02" db="EMBL/GenBank/DDBJ databases">
        <authorList>
            <person name="Gilchrist C.L.M."/>
            <person name="Chooi Y.-H."/>
        </authorList>
    </citation>
    <scope>NUCLEOTIDE SEQUENCE</scope>
    <source>
        <strain evidence="1">MST-FP2251</strain>
    </source>
</reference>